<dbReference type="Proteomes" id="UP001054945">
    <property type="component" value="Unassembled WGS sequence"/>
</dbReference>
<accession>A0AAV4QIN1</accession>
<comment type="caution">
    <text evidence="1">The sequence shown here is derived from an EMBL/GenBank/DDBJ whole genome shotgun (WGS) entry which is preliminary data.</text>
</comment>
<evidence type="ECO:0000313" key="1">
    <source>
        <dbReference type="EMBL" id="GIY09538.1"/>
    </source>
</evidence>
<reference evidence="1 2" key="1">
    <citation type="submission" date="2021-06" db="EMBL/GenBank/DDBJ databases">
        <title>Caerostris extrusa draft genome.</title>
        <authorList>
            <person name="Kono N."/>
            <person name="Arakawa K."/>
        </authorList>
    </citation>
    <scope>NUCLEOTIDE SEQUENCE [LARGE SCALE GENOMIC DNA]</scope>
</reference>
<proteinExistence type="predicted"/>
<organism evidence="1 2">
    <name type="scientific">Caerostris extrusa</name>
    <name type="common">Bark spider</name>
    <name type="synonym">Caerostris bankana</name>
    <dbReference type="NCBI Taxonomy" id="172846"/>
    <lineage>
        <taxon>Eukaryota</taxon>
        <taxon>Metazoa</taxon>
        <taxon>Ecdysozoa</taxon>
        <taxon>Arthropoda</taxon>
        <taxon>Chelicerata</taxon>
        <taxon>Arachnida</taxon>
        <taxon>Araneae</taxon>
        <taxon>Araneomorphae</taxon>
        <taxon>Entelegynae</taxon>
        <taxon>Araneoidea</taxon>
        <taxon>Araneidae</taxon>
        <taxon>Caerostris</taxon>
    </lineage>
</organism>
<name>A0AAV4QIN1_CAEEX</name>
<sequence>MEDICYYPTKGKIVLSEPTKHRCSCTRIPLYVLDTKSPNVFGCPTQNDTEIGNNRAFFQVEDIETTGQLGILTSRERKQIPSYIVENVATTVLEASKSVSAW</sequence>
<keyword evidence="2" id="KW-1185">Reference proteome</keyword>
<gene>
    <name evidence="1" type="ORF">CEXT_179671</name>
</gene>
<evidence type="ECO:0000313" key="2">
    <source>
        <dbReference type="Proteomes" id="UP001054945"/>
    </source>
</evidence>
<dbReference type="EMBL" id="BPLR01006396">
    <property type="protein sequence ID" value="GIY09538.1"/>
    <property type="molecule type" value="Genomic_DNA"/>
</dbReference>
<dbReference type="AlphaFoldDB" id="A0AAV4QIN1"/>
<protein>
    <submittedName>
        <fullName evidence="1">Uncharacterized protein</fullName>
    </submittedName>
</protein>